<sequence>MKIYVSIQNGADSIFLELDVSESITAKEVLELSEVKGIHKEEINLLRVGINGEELDGKYKAKPINHRMSQGERLEIYKSLFQDPKERRKNKANLEKDS</sequence>
<gene>
    <name evidence="1" type="ORF">EVB01_01090</name>
</gene>
<dbReference type="InterPro" id="IPR037021">
    <property type="entry name" value="RnfH_sf"/>
</dbReference>
<proteinExistence type="predicted"/>
<evidence type="ECO:0000313" key="1">
    <source>
        <dbReference type="EMBL" id="RZO12155.1"/>
    </source>
</evidence>
<reference evidence="1 2" key="1">
    <citation type="submission" date="2019-02" db="EMBL/GenBank/DDBJ databases">
        <title>Prokaryotic population dynamics and viral predation in marine succession experiment using metagenomics: the confinement effect.</title>
        <authorList>
            <person name="Haro-Moreno J.M."/>
            <person name="Rodriguez-Valera F."/>
            <person name="Lopez-Perez M."/>
        </authorList>
    </citation>
    <scope>NUCLEOTIDE SEQUENCE [LARGE SCALE GENOMIC DNA]</scope>
    <source>
        <strain evidence="1">MED-G168</strain>
    </source>
</reference>
<dbReference type="EMBL" id="SHBN01000013">
    <property type="protein sequence ID" value="RZO12155.1"/>
    <property type="molecule type" value="Genomic_DNA"/>
</dbReference>
<comment type="caution">
    <text evidence="1">The sequence shown here is derived from an EMBL/GenBank/DDBJ whole genome shotgun (WGS) entry which is preliminary data.</text>
</comment>
<dbReference type="Pfam" id="PF03658">
    <property type="entry name" value="Ub-RnfH"/>
    <property type="match status" value="1"/>
</dbReference>
<protein>
    <submittedName>
        <fullName evidence="1">Uncharacterized protein</fullName>
    </submittedName>
</protein>
<dbReference type="Gene3D" id="3.10.20.280">
    <property type="entry name" value="RnfH-like"/>
    <property type="match status" value="1"/>
</dbReference>
<organism evidence="1 2">
    <name type="scientific">SAR86 cluster bacterium</name>
    <dbReference type="NCBI Taxonomy" id="2030880"/>
    <lineage>
        <taxon>Bacteria</taxon>
        <taxon>Pseudomonadati</taxon>
        <taxon>Pseudomonadota</taxon>
        <taxon>Gammaproteobacteria</taxon>
        <taxon>SAR86 cluster</taxon>
    </lineage>
</organism>
<name>A0A520LT73_9GAMM</name>
<dbReference type="InterPro" id="IPR005346">
    <property type="entry name" value="RnfH"/>
</dbReference>
<evidence type="ECO:0000313" key="2">
    <source>
        <dbReference type="Proteomes" id="UP000319023"/>
    </source>
</evidence>
<dbReference type="Proteomes" id="UP000319023">
    <property type="component" value="Unassembled WGS sequence"/>
</dbReference>
<dbReference type="AlphaFoldDB" id="A0A520LT73"/>
<accession>A0A520LT73</accession>